<protein>
    <submittedName>
        <fullName evidence="2">Ribosome-associated translation inhibitor RaiA</fullName>
    </submittedName>
</protein>
<accession>A0A839UKB7</accession>
<feature type="compositionally biased region" description="Acidic residues" evidence="1">
    <location>
        <begin position="116"/>
        <end position="125"/>
    </location>
</feature>
<dbReference type="Pfam" id="PF02482">
    <property type="entry name" value="Ribosomal_S30AE"/>
    <property type="match status" value="1"/>
</dbReference>
<dbReference type="SUPFAM" id="SSF69754">
    <property type="entry name" value="Ribosome binding protein Y (YfiA homologue)"/>
    <property type="match status" value="1"/>
</dbReference>
<feature type="region of interest" description="Disordered" evidence="1">
    <location>
        <begin position="94"/>
        <end position="125"/>
    </location>
</feature>
<dbReference type="Gene3D" id="3.30.160.100">
    <property type="entry name" value="Ribosome hibernation promotion factor-like"/>
    <property type="match status" value="1"/>
</dbReference>
<reference evidence="2 3" key="1">
    <citation type="submission" date="2020-08" db="EMBL/GenBank/DDBJ databases">
        <title>Genomic Encyclopedia of Type Strains, Phase III (KMG-III): the genomes of soil and plant-associated and newly described type strains.</title>
        <authorList>
            <person name="Whitman W."/>
        </authorList>
    </citation>
    <scope>NUCLEOTIDE SEQUENCE [LARGE SCALE GENOMIC DNA]</scope>
    <source>
        <strain evidence="2 3">CECT 8571</strain>
    </source>
</reference>
<dbReference type="AlphaFoldDB" id="A0A839UKB7"/>
<organism evidence="2 3">
    <name type="scientific">Simiduia aestuariiviva</name>
    <dbReference type="NCBI Taxonomy" id="1510459"/>
    <lineage>
        <taxon>Bacteria</taxon>
        <taxon>Pseudomonadati</taxon>
        <taxon>Pseudomonadota</taxon>
        <taxon>Gammaproteobacteria</taxon>
        <taxon>Cellvibrionales</taxon>
        <taxon>Cellvibrionaceae</taxon>
        <taxon>Simiduia</taxon>
    </lineage>
</organism>
<evidence type="ECO:0000313" key="2">
    <source>
        <dbReference type="EMBL" id="MBB3168073.1"/>
    </source>
</evidence>
<name>A0A839UKB7_9GAMM</name>
<proteinExistence type="predicted"/>
<dbReference type="Proteomes" id="UP000559987">
    <property type="component" value="Unassembled WGS sequence"/>
</dbReference>
<evidence type="ECO:0000313" key="3">
    <source>
        <dbReference type="Proteomes" id="UP000559987"/>
    </source>
</evidence>
<dbReference type="InterPro" id="IPR036567">
    <property type="entry name" value="RHF-like"/>
</dbReference>
<dbReference type="EMBL" id="JACHXZ010000002">
    <property type="protein sequence ID" value="MBB3168073.1"/>
    <property type="molecule type" value="Genomic_DNA"/>
</dbReference>
<dbReference type="InterPro" id="IPR003489">
    <property type="entry name" value="RHF/RaiA"/>
</dbReference>
<keyword evidence="3" id="KW-1185">Reference proteome</keyword>
<sequence length="125" mass="13794">MKLAANIVYRDLEASPALSATIEKKLDKLARLSDRLAVQRVVVTAPHQHHHKGSAFHVSLEMQLHGKPINISHAEDKAPIAVREAFAAAERAIKAESGKQRAKRHVDKNDWLAPEAEPEDLDIAS</sequence>
<dbReference type="RefSeq" id="WP_183909480.1">
    <property type="nucleotide sequence ID" value="NZ_JACHXZ010000002.1"/>
</dbReference>
<comment type="caution">
    <text evidence="2">The sequence shown here is derived from an EMBL/GenBank/DDBJ whole genome shotgun (WGS) entry which is preliminary data.</text>
</comment>
<gene>
    <name evidence="2" type="ORF">FHS30_001257</name>
</gene>
<evidence type="ECO:0000256" key="1">
    <source>
        <dbReference type="SAM" id="MobiDB-lite"/>
    </source>
</evidence>